<comment type="caution">
    <text evidence="1">The sequence shown here is derived from an EMBL/GenBank/DDBJ whole genome shotgun (WGS) entry which is preliminary data.</text>
</comment>
<organism evidence="1">
    <name type="scientific">marine sediment metagenome</name>
    <dbReference type="NCBI Taxonomy" id="412755"/>
    <lineage>
        <taxon>unclassified sequences</taxon>
        <taxon>metagenomes</taxon>
        <taxon>ecological metagenomes</taxon>
    </lineage>
</organism>
<gene>
    <name evidence="1" type="ORF">S03H2_24483</name>
</gene>
<dbReference type="EMBL" id="BARU01013610">
    <property type="protein sequence ID" value="GAH38837.1"/>
    <property type="molecule type" value="Genomic_DNA"/>
</dbReference>
<reference evidence="1" key="1">
    <citation type="journal article" date="2014" name="Front. Microbiol.">
        <title>High frequency of phylogenetically diverse reductive dehalogenase-homologous genes in deep subseafloor sedimentary metagenomes.</title>
        <authorList>
            <person name="Kawai M."/>
            <person name="Futagami T."/>
            <person name="Toyoda A."/>
            <person name="Takaki Y."/>
            <person name="Nishi S."/>
            <person name="Hori S."/>
            <person name="Arai W."/>
            <person name="Tsubouchi T."/>
            <person name="Morono Y."/>
            <person name="Uchiyama I."/>
            <person name="Ito T."/>
            <person name="Fujiyama A."/>
            <person name="Inagaki F."/>
            <person name="Takami H."/>
        </authorList>
    </citation>
    <scope>NUCLEOTIDE SEQUENCE</scope>
    <source>
        <strain evidence="1">Expedition CK06-06</strain>
    </source>
</reference>
<dbReference type="AlphaFoldDB" id="X1F1M9"/>
<feature type="non-terminal residue" evidence="1">
    <location>
        <position position="1"/>
    </location>
</feature>
<protein>
    <submittedName>
        <fullName evidence="1">Uncharacterized protein</fullName>
    </submittedName>
</protein>
<evidence type="ECO:0000313" key="1">
    <source>
        <dbReference type="EMBL" id="GAH38837.1"/>
    </source>
</evidence>
<accession>X1F1M9</accession>
<proteinExistence type="predicted"/>
<sequence length="194" mass="21673">SIDMTEYVREQSCYCHGTEVEPDVTISIEMLDRTAYTPGNRSIDVMIGILGEPEDLTGFGLYLNTSKTDDNVKWKNSYVNDTGITPFPEDLIRVNGTSLWSVGPITDKWFNVSFIPGNVDQEIVVSVAGMRANNNDNESGDLWNVASRVIEVREQRLATLNVTVTNEQTMAVSDVLVDIYVDDEYIGNDTIQHI</sequence>
<feature type="non-terminal residue" evidence="1">
    <location>
        <position position="194"/>
    </location>
</feature>
<name>X1F1M9_9ZZZZ</name>